<dbReference type="Proteomes" id="UP000018144">
    <property type="component" value="Unassembled WGS sequence"/>
</dbReference>
<gene>
    <name evidence="1" type="ORF">PCON_08272</name>
</gene>
<reference evidence="1 2" key="1">
    <citation type="journal article" date="2013" name="PLoS Genet.">
        <title>The genome and development-dependent transcriptomes of Pyronema confluens: a window into fungal evolution.</title>
        <authorList>
            <person name="Traeger S."/>
            <person name="Altegoer F."/>
            <person name="Freitag M."/>
            <person name="Gabaldon T."/>
            <person name="Kempken F."/>
            <person name="Kumar A."/>
            <person name="Marcet-Houben M."/>
            <person name="Poggeler S."/>
            <person name="Stajich J.E."/>
            <person name="Nowrousian M."/>
        </authorList>
    </citation>
    <scope>NUCLEOTIDE SEQUENCE [LARGE SCALE GENOMIC DNA]</scope>
    <source>
        <strain evidence="2">CBS 100304</strain>
        <tissue evidence="1">Vegetative mycelium</tissue>
    </source>
</reference>
<dbReference type="AlphaFoldDB" id="U4LLD4"/>
<evidence type="ECO:0000313" key="2">
    <source>
        <dbReference type="Proteomes" id="UP000018144"/>
    </source>
</evidence>
<keyword evidence="2" id="KW-1185">Reference proteome</keyword>
<name>U4LLD4_PYROM</name>
<dbReference type="EMBL" id="HF935427">
    <property type="protein sequence ID" value="CCX30170.1"/>
    <property type="molecule type" value="Genomic_DNA"/>
</dbReference>
<proteinExistence type="predicted"/>
<protein>
    <submittedName>
        <fullName evidence="1">Uncharacterized protein</fullName>
    </submittedName>
</protein>
<organism evidence="1 2">
    <name type="scientific">Pyronema omphalodes (strain CBS 100304)</name>
    <name type="common">Pyronema confluens</name>
    <dbReference type="NCBI Taxonomy" id="1076935"/>
    <lineage>
        <taxon>Eukaryota</taxon>
        <taxon>Fungi</taxon>
        <taxon>Dikarya</taxon>
        <taxon>Ascomycota</taxon>
        <taxon>Pezizomycotina</taxon>
        <taxon>Pezizomycetes</taxon>
        <taxon>Pezizales</taxon>
        <taxon>Pyronemataceae</taxon>
        <taxon>Pyronema</taxon>
    </lineage>
</organism>
<accession>U4LLD4</accession>
<evidence type="ECO:0000313" key="1">
    <source>
        <dbReference type="EMBL" id="CCX30170.1"/>
    </source>
</evidence>
<sequence>MISVRFNPENFAVGTAVRADAPKIRLLERSCFSCDMCALQDDRSAQYGLCLSVKFFNAWQKVAAQPVCMYSSR</sequence>